<name>W6ZGG2_COCMI</name>
<protein>
    <recommendedName>
        <fullName evidence="3">Heterokaryon incompatibility domain-containing protein</fullName>
    </recommendedName>
</protein>
<sequence>MIKITATAHAWRPTLDDVTSQIRLLYLPRQMPGLDDLTVNLEVFSIKDAPKFQALCCTWRSPFSTGDEFRAWLTWCLNITGDHNSDPSAVDAYEEMLGNLDALRRAPVNKAAFQTLTSAGDLDQANVSQINNTLVGRYKRMIGLGKRTFFRTTNYYFGIAICVSRPADEVWILEDATTSFFLRPLPMRGEYTIFGEVYFHGIMNCEIARGSVNLDWKPIWLK</sequence>
<evidence type="ECO:0000313" key="1">
    <source>
        <dbReference type="EMBL" id="EUC48963.1"/>
    </source>
</evidence>
<accession>W6ZGG2</accession>
<dbReference type="Pfam" id="PF26639">
    <property type="entry name" value="Het-6_barrel"/>
    <property type="match status" value="1"/>
</dbReference>
<evidence type="ECO:0008006" key="3">
    <source>
        <dbReference type="Google" id="ProtNLM"/>
    </source>
</evidence>
<keyword evidence="2" id="KW-1185">Reference proteome</keyword>
<dbReference type="GeneID" id="19120416"/>
<dbReference type="KEGG" id="bor:COCMIDRAFT_23333"/>
<dbReference type="HOGENOM" id="CLU_1245144_0_0_1"/>
<organism evidence="1 2">
    <name type="scientific">Bipolaris oryzae ATCC 44560</name>
    <dbReference type="NCBI Taxonomy" id="930090"/>
    <lineage>
        <taxon>Eukaryota</taxon>
        <taxon>Fungi</taxon>
        <taxon>Dikarya</taxon>
        <taxon>Ascomycota</taxon>
        <taxon>Pezizomycotina</taxon>
        <taxon>Dothideomycetes</taxon>
        <taxon>Pleosporomycetidae</taxon>
        <taxon>Pleosporales</taxon>
        <taxon>Pleosporineae</taxon>
        <taxon>Pleosporaceae</taxon>
        <taxon>Bipolaris</taxon>
    </lineage>
</organism>
<dbReference type="RefSeq" id="XP_007684506.1">
    <property type="nucleotide sequence ID" value="XM_007686316.1"/>
</dbReference>
<reference evidence="1 2" key="1">
    <citation type="journal article" date="2013" name="PLoS Genet.">
        <title>Comparative genome structure, secondary metabolite, and effector coding capacity across Cochliobolus pathogens.</title>
        <authorList>
            <person name="Condon B.J."/>
            <person name="Leng Y."/>
            <person name="Wu D."/>
            <person name="Bushley K.E."/>
            <person name="Ohm R.A."/>
            <person name="Otillar R."/>
            <person name="Martin J."/>
            <person name="Schackwitz W."/>
            <person name="Grimwood J."/>
            <person name="MohdZainudin N."/>
            <person name="Xue C."/>
            <person name="Wang R."/>
            <person name="Manning V.A."/>
            <person name="Dhillon B."/>
            <person name="Tu Z.J."/>
            <person name="Steffenson B.J."/>
            <person name="Salamov A."/>
            <person name="Sun H."/>
            <person name="Lowry S."/>
            <person name="LaButti K."/>
            <person name="Han J."/>
            <person name="Copeland A."/>
            <person name="Lindquist E."/>
            <person name="Barry K."/>
            <person name="Schmutz J."/>
            <person name="Baker S.E."/>
            <person name="Ciuffetti L.M."/>
            <person name="Grigoriev I.V."/>
            <person name="Zhong S."/>
            <person name="Turgeon B.G."/>
        </authorList>
    </citation>
    <scope>NUCLEOTIDE SEQUENCE [LARGE SCALE GENOMIC DNA]</scope>
    <source>
        <strain evidence="1 2">ATCC 44560</strain>
    </source>
</reference>
<evidence type="ECO:0000313" key="2">
    <source>
        <dbReference type="Proteomes" id="UP000054032"/>
    </source>
</evidence>
<dbReference type="AlphaFoldDB" id="W6ZGG2"/>
<dbReference type="Proteomes" id="UP000054032">
    <property type="component" value="Unassembled WGS sequence"/>
</dbReference>
<proteinExistence type="predicted"/>
<dbReference type="EMBL" id="KI963936">
    <property type="protein sequence ID" value="EUC48963.1"/>
    <property type="molecule type" value="Genomic_DNA"/>
</dbReference>
<gene>
    <name evidence="1" type="ORF">COCMIDRAFT_23333</name>
</gene>